<comment type="caution">
    <text evidence="2">The sequence shown here is derived from an EMBL/GenBank/DDBJ whole genome shotgun (WGS) entry which is preliminary data.</text>
</comment>
<dbReference type="EMBL" id="JAPVEA010000009">
    <property type="protein sequence ID" value="KAJ5432225.1"/>
    <property type="molecule type" value="Genomic_DNA"/>
</dbReference>
<feature type="compositionally biased region" description="Polar residues" evidence="1">
    <location>
        <begin position="130"/>
        <end position="140"/>
    </location>
</feature>
<protein>
    <submittedName>
        <fullName evidence="2">Uncharacterized protein</fullName>
    </submittedName>
</protein>
<feature type="compositionally biased region" description="Low complexity" evidence="1">
    <location>
        <begin position="82"/>
        <end position="91"/>
    </location>
</feature>
<feature type="region of interest" description="Disordered" evidence="1">
    <location>
        <begin position="171"/>
        <end position="260"/>
    </location>
</feature>
<feature type="compositionally biased region" description="Polar residues" evidence="1">
    <location>
        <begin position="297"/>
        <end position="334"/>
    </location>
</feature>
<reference evidence="2" key="1">
    <citation type="submission" date="2022-12" db="EMBL/GenBank/DDBJ databases">
        <authorList>
            <person name="Petersen C."/>
        </authorList>
    </citation>
    <scope>NUCLEOTIDE SEQUENCE</scope>
    <source>
        <strain evidence="2">IBT 16125</strain>
    </source>
</reference>
<proteinExistence type="predicted"/>
<dbReference type="Proteomes" id="UP001213681">
    <property type="component" value="Unassembled WGS sequence"/>
</dbReference>
<evidence type="ECO:0000256" key="1">
    <source>
        <dbReference type="SAM" id="MobiDB-lite"/>
    </source>
</evidence>
<name>A0AAD6FXE7_9EURO</name>
<evidence type="ECO:0000313" key="3">
    <source>
        <dbReference type="Proteomes" id="UP001213681"/>
    </source>
</evidence>
<feature type="compositionally biased region" description="Basic and acidic residues" evidence="1">
    <location>
        <begin position="284"/>
        <end position="296"/>
    </location>
</feature>
<dbReference type="RefSeq" id="XP_056759517.1">
    <property type="nucleotide sequence ID" value="XM_056914763.1"/>
</dbReference>
<reference evidence="2" key="2">
    <citation type="journal article" date="2023" name="IMA Fungus">
        <title>Comparative genomic study of the Penicillium genus elucidates a diverse pangenome and 15 lateral gene transfer events.</title>
        <authorList>
            <person name="Petersen C."/>
            <person name="Sorensen T."/>
            <person name="Nielsen M.R."/>
            <person name="Sondergaard T.E."/>
            <person name="Sorensen J.L."/>
            <person name="Fitzpatrick D.A."/>
            <person name="Frisvad J.C."/>
            <person name="Nielsen K.L."/>
        </authorList>
    </citation>
    <scope>NUCLEOTIDE SEQUENCE</scope>
    <source>
        <strain evidence="2">IBT 16125</strain>
    </source>
</reference>
<keyword evidence="3" id="KW-1185">Reference proteome</keyword>
<feature type="compositionally biased region" description="Polar residues" evidence="1">
    <location>
        <begin position="171"/>
        <end position="183"/>
    </location>
</feature>
<feature type="region of interest" description="Disordered" evidence="1">
    <location>
        <begin position="80"/>
        <end position="153"/>
    </location>
</feature>
<dbReference type="AlphaFoldDB" id="A0AAD6FXE7"/>
<feature type="compositionally biased region" description="Low complexity" evidence="1">
    <location>
        <begin position="223"/>
        <end position="236"/>
    </location>
</feature>
<gene>
    <name evidence="2" type="ORF">N7458_011381</name>
</gene>
<organism evidence="2 3">
    <name type="scientific">Penicillium daleae</name>
    <dbReference type="NCBI Taxonomy" id="63821"/>
    <lineage>
        <taxon>Eukaryota</taxon>
        <taxon>Fungi</taxon>
        <taxon>Dikarya</taxon>
        <taxon>Ascomycota</taxon>
        <taxon>Pezizomycotina</taxon>
        <taxon>Eurotiomycetes</taxon>
        <taxon>Eurotiomycetidae</taxon>
        <taxon>Eurotiales</taxon>
        <taxon>Aspergillaceae</taxon>
        <taxon>Penicillium</taxon>
    </lineage>
</organism>
<evidence type="ECO:0000313" key="2">
    <source>
        <dbReference type="EMBL" id="KAJ5432225.1"/>
    </source>
</evidence>
<sequence>MDSSDCPFSNLDVWCDWSGDPTEAVQVCMSVEVWCTPNSQITLLDTSHPCIVQIVDSSLNPVVKFKNLVNVNLLRQETGPYTSSSASTHESLASDDQSQAPVTPKKQADPATSDPNTPHATLHPGHPNLQVDTHTPSDSGSVLRAGHTLDGSPGDSLDAFYASFYRDSSSSEFLSEVGQSPTNPRKRTAKAASLPDSVTDSERSYGGAKLKSKGRILAKGRQSPVSTPSTSSSSNHSRTRSLIPRPVSVTNHVRPDPTKFPLPTDSVPVLDVEFRRFENGVSPVEKKSRVNHHQSESESVAETFSGDTLTPLASPTTRTSLSVSNGDTGKSLQEGQDVEKRSTVASAGSPCDMTLMSDSVDASFGGIPIRGMCVVQPPTPPRSLDRPRLDLVDQVFTIQCSSGLQSAWYKASVAFVLRLQPGRPRGWYELVVPGLPRLGANDHGYVYLRIPDGQGLEYRTMHFKRYEVVEGCLIAQFPLVQSKLVIPIRPCDARFYGFLRDFKVNQTIRTQVTKDKHDSSSCIVEYTAVCSLDLIQRDFWAEQCGFYIYIHGGPDGEFACHLETPKTSFQTIQLDSSPAAESGITQLQVICTQANLEMFAVTWEMRMPRGEALNWMPRITALAEGYHVEEELQSRYLDAEEDEKEIVRGEVKSRLVAPKRLNRKRCLILSLTRAVCWSVFLFLLLQPVVYSLGLYDRAVREDAGREIRDILCAKFQLCVGKTSLEQVNLHHTGEAPIVPEIPEVMDPMETAEEITSPVLEEIDQTPQQELVYPTRMSLRDRVDYFLGWKGPLLLSGV</sequence>
<dbReference type="GeneID" id="81605006"/>
<feature type="region of interest" description="Disordered" evidence="1">
    <location>
        <begin position="284"/>
        <end position="349"/>
    </location>
</feature>
<accession>A0AAD6FXE7</accession>